<sequence length="76" mass="7741">IDNPSRADPDGLGQARAAASPLRRLLLDAQSVVAAPFAGLFWIYIDGGGIPAFTAATCVAAVTATWLSAIRGSDPS</sequence>
<accession>A0A6P1CVY8</accession>
<keyword evidence="1" id="KW-0472">Membrane</keyword>
<feature type="transmembrane region" description="Helical" evidence="1">
    <location>
        <begin position="50"/>
        <end position="70"/>
    </location>
</feature>
<proteinExistence type="predicted"/>
<reference evidence="2 3" key="1">
    <citation type="submission" date="2020-01" db="EMBL/GenBank/DDBJ databases">
        <title>Genetics and antimicrobial susceptibilities of Nocardia species isolated from the soil; a comparison with species isolated from humans.</title>
        <authorList>
            <person name="Carrasco G."/>
            <person name="Monzon S."/>
            <person name="Sansegundo M."/>
            <person name="Garcia E."/>
            <person name="Garrido N."/>
            <person name="Medina M.J."/>
            <person name="Villalon P."/>
            <person name="Ramirez-Arocha A.C."/>
            <person name="Jimenez P."/>
            <person name="Cuesta I."/>
            <person name="Valdezate S."/>
        </authorList>
    </citation>
    <scope>NUCLEOTIDE SEQUENCE [LARGE SCALE GENOMIC DNA]</scope>
    <source>
        <strain evidence="2 3">CNM20110626</strain>
    </source>
</reference>
<keyword evidence="1" id="KW-0812">Transmembrane</keyword>
<comment type="caution">
    <text evidence="2">The sequence shown here is derived from an EMBL/GenBank/DDBJ whole genome shotgun (WGS) entry which is preliminary data.</text>
</comment>
<evidence type="ECO:0000313" key="2">
    <source>
        <dbReference type="EMBL" id="NEW36748.1"/>
    </source>
</evidence>
<organism evidence="2 3">
    <name type="scientific">Nocardia cyriacigeorgica</name>
    <dbReference type="NCBI Taxonomy" id="135487"/>
    <lineage>
        <taxon>Bacteria</taxon>
        <taxon>Bacillati</taxon>
        <taxon>Actinomycetota</taxon>
        <taxon>Actinomycetes</taxon>
        <taxon>Mycobacteriales</taxon>
        <taxon>Nocardiaceae</taxon>
        <taxon>Nocardia</taxon>
    </lineage>
</organism>
<protein>
    <recommendedName>
        <fullName evidence="4">MFS transporter</fullName>
    </recommendedName>
</protein>
<feature type="non-terminal residue" evidence="2">
    <location>
        <position position="1"/>
    </location>
</feature>
<gene>
    <name evidence="2" type="ORF">GV791_29945</name>
</gene>
<keyword evidence="1" id="KW-1133">Transmembrane helix</keyword>
<evidence type="ECO:0008006" key="4">
    <source>
        <dbReference type="Google" id="ProtNLM"/>
    </source>
</evidence>
<name>A0A6P1CVY8_9NOCA</name>
<dbReference type="Proteomes" id="UP000471166">
    <property type="component" value="Unassembled WGS sequence"/>
</dbReference>
<evidence type="ECO:0000256" key="1">
    <source>
        <dbReference type="SAM" id="Phobius"/>
    </source>
</evidence>
<dbReference type="AlphaFoldDB" id="A0A6P1CVY8"/>
<evidence type="ECO:0000313" key="3">
    <source>
        <dbReference type="Proteomes" id="UP000471166"/>
    </source>
</evidence>
<dbReference type="EMBL" id="JAAGVB010000097">
    <property type="protein sequence ID" value="NEW36748.1"/>
    <property type="molecule type" value="Genomic_DNA"/>
</dbReference>